<accession>A0A1Y6CQI5</accession>
<proteinExistence type="predicted"/>
<keyword evidence="2" id="KW-1185">Reference proteome</keyword>
<dbReference type="EMBL" id="FWZT01000026">
    <property type="protein sequence ID" value="SMF71095.1"/>
    <property type="molecule type" value="Genomic_DNA"/>
</dbReference>
<dbReference type="RefSeq" id="WP_132324295.1">
    <property type="nucleotide sequence ID" value="NZ_FWZT01000026.1"/>
</dbReference>
<sequence>MIRFFKNLHCLSVLLAACLHWSCLEKVPLIKQDVVLSDFQTFWFASEQTLFVFYTIENSHGISPDARVDINLSPFADSSAWQDTALISNVHQHESAICGDNVWCQSLSIRIESGIPQRIDLRYLYHQDGELAEQYSSTPLAMDRVYPDTNDSYQIYGVFDESNRYVQWRGWHNFPGMNQNQVINYGLRRSFTTAGGYVGSSSLVVNIENPTLYGQLIDCTSFDSFTSELGESSNGDPYWYLSQLGESYDENPWVCSEATVPTGSGSRTRNAIARKNPEFTAVMENLSLRFEESNSVKVLLAACLDGNYDSDYLDFQTKRMLFDRSAADVCIDDEGFNRVTVADYLESRILDARSQSSQEVSLMIVLHHTMAEDAADIQAELENALITLLADAALGLKGIFVYDSYPKAASALEFLAQGVWCPTLNSDGTTLGSCFLSPPNFVRGPLEVRVAPALPSYENYRELDDNQKNDIDVKRIRFSVPTASQGSLLSVFDSDSFEFRFADPLDVITVGSDHALSYCPLEDESQALAFADATVDDPSEYAAGLLFGLPPVHYLRDEERSYVLGVQLAYPFLLEFEYSTTARLGPKNVVSYVAIQNRFSSTETVGDPRFLMDEIAVGDALKHCLRFCDQPAFNDQTEYNFTNSWDVEYQNACHRPTYPSRGGL</sequence>
<dbReference type="STRING" id="1513793.SAMN06296036_12627"/>
<dbReference type="AlphaFoldDB" id="A0A1Y6CQI5"/>
<gene>
    <name evidence="1" type="ORF">SAMN06296036_12627</name>
</gene>
<protein>
    <submittedName>
        <fullName evidence="1">Uncharacterized protein</fullName>
    </submittedName>
</protein>
<evidence type="ECO:0000313" key="1">
    <source>
        <dbReference type="EMBL" id="SMF71095.1"/>
    </source>
</evidence>
<dbReference type="PROSITE" id="PS51257">
    <property type="entry name" value="PROKAR_LIPOPROTEIN"/>
    <property type="match status" value="1"/>
</dbReference>
<dbReference type="Proteomes" id="UP000192907">
    <property type="component" value="Unassembled WGS sequence"/>
</dbReference>
<evidence type="ECO:0000313" key="2">
    <source>
        <dbReference type="Proteomes" id="UP000192907"/>
    </source>
</evidence>
<organism evidence="1 2">
    <name type="scientific">Pseudobacteriovorax antillogorgiicola</name>
    <dbReference type="NCBI Taxonomy" id="1513793"/>
    <lineage>
        <taxon>Bacteria</taxon>
        <taxon>Pseudomonadati</taxon>
        <taxon>Bdellovibrionota</taxon>
        <taxon>Oligoflexia</taxon>
        <taxon>Oligoflexales</taxon>
        <taxon>Pseudobacteriovoracaceae</taxon>
        <taxon>Pseudobacteriovorax</taxon>
    </lineage>
</organism>
<dbReference type="OrthoDB" id="9342869at2"/>
<reference evidence="2" key="1">
    <citation type="submission" date="2017-04" db="EMBL/GenBank/DDBJ databases">
        <authorList>
            <person name="Varghese N."/>
            <person name="Submissions S."/>
        </authorList>
    </citation>
    <scope>NUCLEOTIDE SEQUENCE [LARGE SCALE GENOMIC DNA]</scope>
    <source>
        <strain evidence="2">RKEM611</strain>
    </source>
</reference>
<name>A0A1Y6CQI5_9BACT</name>